<dbReference type="NCBIfam" id="NF041023">
    <property type="entry name" value="PP0621_fam"/>
    <property type="match status" value="1"/>
</dbReference>
<protein>
    <submittedName>
        <fullName evidence="2">Pyrimidine deaminase</fullName>
    </submittedName>
</protein>
<dbReference type="AlphaFoldDB" id="A0A158EYU3"/>
<gene>
    <name evidence="2" type="ORF">AWB69_00398</name>
</gene>
<reference evidence="2 3" key="1">
    <citation type="submission" date="2016-01" db="EMBL/GenBank/DDBJ databases">
        <authorList>
            <person name="Oliw E.H."/>
        </authorList>
    </citation>
    <scope>NUCLEOTIDE SEQUENCE [LARGE SCALE GENOMIC DNA]</scope>
    <source>
        <strain evidence="2">LMG 27134</strain>
    </source>
</reference>
<proteinExistence type="predicted"/>
<dbReference type="Proteomes" id="UP000054683">
    <property type="component" value="Unassembled WGS sequence"/>
</dbReference>
<evidence type="ECO:0000313" key="2">
    <source>
        <dbReference type="EMBL" id="SAL12595.1"/>
    </source>
</evidence>
<evidence type="ECO:0000313" key="3">
    <source>
        <dbReference type="Proteomes" id="UP000054683"/>
    </source>
</evidence>
<name>A0A158EYU3_9BURK</name>
<feature type="compositionally biased region" description="Low complexity" evidence="1">
    <location>
        <begin position="42"/>
        <end position="56"/>
    </location>
</feature>
<dbReference type="EMBL" id="FCOK02000002">
    <property type="protein sequence ID" value="SAL12595.1"/>
    <property type="molecule type" value="Genomic_DNA"/>
</dbReference>
<dbReference type="RefSeq" id="WP_062081536.1">
    <property type="nucleotide sequence ID" value="NZ_FCOK02000002.1"/>
</dbReference>
<organism evidence="2 3">
    <name type="scientific">Caballeronia udeis</name>
    <dbReference type="NCBI Taxonomy" id="1232866"/>
    <lineage>
        <taxon>Bacteria</taxon>
        <taxon>Pseudomonadati</taxon>
        <taxon>Pseudomonadota</taxon>
        <taxon>Betaproteobacteria</taxon>
        <taxon>Burkholderiales</taxon>
        <taxon>Burkholderiaceae</taxon>
        <taxon>Caballeronia</taxon>
    </lineage>
</organism>
<dbReference type="InterPro" id="IPR049708">
    <property type="entry name" value="PP0621-like"/>
</dbReference>
<dbReference type="OrthoDB" id="9814432at2"/>
<accession>A0A158EYU3</accession>
<feature type="region of interest" description="Disordered" evidence="1">
    <location>
        <begin position="28"/>
        <end position="57"/>
    </location>
</feature>
<evidence type="ECO:0000256" key="1">
    <source>
        <dbReference type="SAM" id="MobiDB-lite"/>
    </source>
</evidence>
<sequence length="104" mass="10880">MRQLLLLIFVFFASQWLFKKLRRAQAAAGAQTGRQAGGGAGATRASHGPAASGSAPQLPDPLVRCAECGVHTPSSEAIVAAGHRFCCADHAQRYAAHPTGRDAR</sequence>